<dbReference type="InterPro" id="IPR050400">
    <property type="entry name" value="Bact_Cytoskel_RodZ"/>
</dbReference>
<feature type="domain" description="HTH cro/C1-type" evidence="3">
    <location>
        <begin position="23"/>
        <end position="52"/>
    </location>
</feature>
<dbReference type="Gene3D" id="1.10.260.40">
    <property type="entry name" value="lambda repressor-like DNA-binding domains"/>
    <property type="match status" value="1"/>
</dbReference>
<proteinExistence type="predicted"/>
<dbReference type="GO" id="GO:0003677">
    <property type="term" value="F:DNA binding"/>
    <property type="evidence" value="ECO:0007669"/>
    <property type="project" value="InterPro"/>
</dbReference>
<evidence type="ECO:0000259" key="3">
    <source>
        <dbReference type="PROSITE" id="PS50943"/>
    </source>
</evidence>
<name>A0A9X0UH89_VIBME</name>
<accession>A0A9X0UH89</accession>
<dbReference type="Proteomes" id="UP000615796">
    <property type="component" value="Unassembled WGS sequence"/>
</dbReference>
<evidence type="ECO:0000313" key="4">
    <source>
        <dbReference type="EMBL" id="MBC5849636.1"/>
    </source>
</evidence>
<keyword evidence="2" id="KW-0812">Transmembrane</keyword>
<feature type="transmembrane region" description="Helical" evidence="2">
    <location>
        <begin position="116"/>
        <end position="136"/>
    </location>
</feature>
<dbReference type="InterPro" id="IPR001387">
    <property type="entry name" value="Cro/C1-type_HTH"/>
</dbReference>
<dbReference type="AlphaFoldDB" id="A0A9X0UH89"/>
<dbReference type="Pfam" id="PF13464">
    <property type="entry name" value="RodZ_C"/>
    <property type="match status" value="1"/>
</dbReference>
<evidence type="ECO:0000313" key="5">
    <source>
        <dbReference type="Proteomes" id="UP000615796"/>
    </source>
</evidence>
<dbReference type="CDD" id="cd00093">
    <property type="entry name" value="HTH_XRE"/>
    <property type="match status" value="1"/>
</dbReference>
<evidence type="ECO:0000256" key="1">
    <source>
        <dbReference type="SAM" id="MobiDB-lite"/>
    </source>
</evidence>
<dbReference type="RefSeq" id="WP_187025101.1">
    <property type="nucleotide sequence ID" value="NZ_JACRUP010000001.1"/>
</dbReference>
<dbReference type="Pfam" id="PF13413">
    <property type="entry name" value="HTH_25"/>
    <property type="match status" value="1"/>
</dbReference>
<gene>
    <name evidence="4" type="ORF">H8Q88_01505</name>
</gene>
<dbReference type="PANTHER" id="PTHR34475:SF1">
    <property type="entry name" value="CYTOSKELETON PROTEIN RODZ"/>
    <property type="match status" value="1"/>
</dbReference>
<dbReference type="EMBL" id="JACRUP010000001">
    <property type="protein sequence ID" value="MBC5849636.1"/>
    <property type="molecule type" value="Genomic_DNA"/>
</dbReference>
<reference evidence="4" key="1">
    <citation type="submission" date="2020-08" db="EMBL/GenBank/DDBJ databases">
        <title>Genome Sequencing and Pan-Genome Analysis of Migratory bird Vibrio Strains, Inner Mongolia.</title>
        <authorList>
            <person name="Zheng L."/>
        </authorList>
    </citation>
    <scope>NUCLEOTIDE SEQUENCE</scope>
    <source>
        <strain evidence="4">M13F</strain>
    </source>
</reference>
<keyword evidence="2" id="KW-0472">Membrane</keyword>
<feature type="region of interest" description="Disordered" evidence="1">
    <location>
        <begin position="147"/>
        <end position="168"/>
    </location>
</feature>
<dbReference type="PROSITE" id="PS50943">
    <property type="entry name" value="HTH_CROC1"/>
    <property type="match status" value="1"/>
</dbReference>
<evidence type="ECO:0000256" key="2">
    <source>
        <dbReference type="SAM" id="Phobius"/>
    </source>
</evidence>
<dbReference type="PANTHER" id="PTHR34475">
    <property type="match status" value="1"/>
</dbReference>
<dbReference type="SMART" id="SM00530">
    <property type="entry name" value="HTH_XRE"/>
    <property type="match status" value="1"/>
</dbReference>
<dbReference type="InterPro" id="IPR025194">
    <property type="entry name" value="RodZ-like_C"/>
</dbReference>
<feature type="compositionally biased region" description="Polar residues" evidence="1">
    <location>
        <begin position="147"/>
        <end position="165"/>
    </location>
</feature>
<keyword evidence="2" id="KW-1133">Transmembrane helix</keyword>
<comment type="caution">
    <text evidence="4">The sequence shown here is derived from an EMBL/GenBank/DDBJ whole genome shotgun (WGS) entry which is preliminary data.</text>
</comment>
<keyword evidence="5" id="KW-1185">Reference proteome</keyword>
<sequence length="304" mass="33578">MNTQQEETIVDETPNVQQPGTLLKQKREALGLSQKQVADRLRLRVAIIRNIEDNQFDSDLVATFTRGYLRSYAKAVGLSAAEVVEAYEVHYVIEPQEQKMQSFSKKTKRDQHDSRIMLITWVIVLVIIGMSSLWWWQNNQHNNLTSSSERSSLITEQTNPQSTSADPILDQLPTVSDLTVSNEVPAVEQAEEEESPVNDSRVEPILEAEPSITPATTENTPVNADESNLLSMTFSADCWIQVKDATGKTLSTGVKKAGQSINMRGETPISVILGAPEGVSVTFASEPVDLSGYTSGRVARFTLP</sequence>
<protein>
    <submittedName>
        <fullName evidence="4">DUF4115 domain-containing protein</fullName>
    </submittedName>
</protein>
<dbReference type="SUPFAM" id="SSF47413">
    <property type="entry name" value="lambda repressor-like DNA-binding domains"/>
    <property type="match status" value="1"/>
</dbReference>
<organism evidence="4 5">
    <name type="scientific">Vibrio metschnikovii</name>
    <dbReference type="NCBI Taxonomy" id="28172"/>
    <lineage>
        <taxon>Bacteria</taxon>
        <taxon>Pseudomonadati</taxon>
        <taxon>Pseudomonadota</taxon>
        <taxon>Gammaproteobacteria</taxon>
        <taxon>Vibrionales</taxon>
        <taxon>Vibrionaceae</taxon>
        <taxon>Vibrio</taxon>
    </lineage>
</organism>
<dbReference type="InterPro" id="IPR010982">
    <property type="entry name" value="Lambda_DNA-bd_dom_sf"/>
</dbReference>